<dbReference type="Gene3D" id="3.40.50.620">
    <property type="entry name" value="HUPs"/>
    <property type="match status" value="1"/>
</dbReference>
<comment type="caution">
    <text evidence="3">The sequence shown here is derived from an EMBL/GenBank/DDBJ whole genome shotgun (WGS) entry which is preliminary data.</text>
</comment>
<dbReference type="SUPFAM" id="SSF52402">
    <property type="entry name" value="Adenine nucleotide alpha hydrolases-like"/>
    <property type="match status" value="1"/>
</dbReference>
<dbReference type="InterPro" id="IPR014729">
    <property type="entry name" value="Rossmann-like_a/b/a_fold"/>
</dbReference>
<dbReference type="Pfam" id="PF00582">
    <property type="entry name" value="Usp"/>
    <property type="match status" value="1"/>
</dbReference>
<evidence type="ECO:0000256" key="1">
    <source>
        <dbReference type="ARBA" id="ARBA00008791"/>
    </source>
</evidence>
<sequence>MRRDVLMYKNILLGVDTQLKNEKALKEVSKLAGEGTVVTVLNAISEQDAQASIKAGVHLNKLTEERSKRLEKTRKALEDYGIDYDQIIVRGNAKEELLKHANSGKYEIVVLSNRKAEDKKKFVLGSVSHKVAKRATIPVLIVK</sequence>
<dbReference type="Proteomes" id="UP000003093">
    <property type="component" value="Unassembled WGS sequence"/>
</dbReference>
<evidence type="ECO:0000259" key="2">
    <source>
        <dbReference type="Pfam" id="PF00582"/>
    </source>
</evidence>
<organism evidence="3 4">
    <name type="scientific">Staphylococcus aureus subsp. aureus DR10</name>
    <dbReference type="NCBI Taxonomy" id="1155079"/>
    <lineage>
        <taxon>Bacteria</taxon>
        <taxon>Bacillati</taxon>
        <taxon>Bacillota</taxon>
        <taxon>Bacilli</taxon>
        <taxon>Bacillales</taxon>
        <taxon>Staphylococcaceae</taxon>
        <taxon>Staphylococcus</taxon>
    </lineage>
</organism>
<gene>
    <name evidence="3" type="ORF">ST398NM02_1759</name>
</gene>
<name>A0ABC9Q4Z6_STAA5</name>
<dbReference type="InterPro" id="IPR006015">
    <property type="entry name" value="Universal_stress_UspA"/>
</dbReference>
<feature type="domain" description="UspA" evidence="2">
    <location>
        <begin position="7"/>
        <end position="143"/>
    </location>
</feature>
<dbReference type="CDD" id="cd00293">
    <property type="entry name" value="USP-like"/>
    <property type="match status" value="1"/>
</dbReference>
<evidence type="ECO:0000313" key="3">
    <source>
        <dbReference type="EMBL" id="EIA15480.1"/>
    </source>
</evidence>
<dbReference type="PRINTS" id="PR01438">
    <property type="entry name" value="UNVRSLSTRESS"/>
</dbReference>
<comment type="similarity">
    <text evidence="1">Belongs to the universal stress protein A family.</text>
</comment>
<dbReference type="AlphaFoldDB" id="A0ABC9Q4Z6"/>
<reference evidence="3 4" key="1">
    <citation type="journal article" date="2012" name="MBio">
        <title>Identification of a highly transmissible animal-independent Staphylococcus aureus ST398 clone with distinct genomic and cell adhesion properties.</title>
        <authorList>
            <person name="Uhlemann A.C."/>
            <person name="Porcella S.F."/>
            <person name="Trivedi S."/>
            <person name="Sullivan S.B."/>
            <person name="Hafer C."/>
            <person name="Kennedy A.D."/>
            <person name="Barbian K.D."/>
            <person name="McCarthy A.J."/>
            <person name="Street C."/>
            <person name="Hirschberg D.L."/>
            <person name="Lipkin W.I."/>
            <person name="Lindsay J.A."/>
            <person name="DeLeo F.R."/>
            <person name="Lowy F.D."/>
        </authorList>
    </citation>
    <scope>NUCLEOTIDE SEQUENCE [LARGE SCALE GENOMIC DNA]</scope>
    <source>
        <strain evidence="3 4">DR10</strain>
    </source>
</reference>
<dbReference type="EMBL" id="AIDT01000001">
    <property type="protein sequence ID" value="EIA15480.1"/>
    <property type="molecule type" value="Genomic_DNA"/>
</dbReference>
<evidence type="ECO:0000313" key="4">
    <source>
        <dbReference type="Proteomes" id="UP000003093"/>
    </source>
</evidence>
<dbReference type="PANTHER" id="PTHR46268:SF6">
    <property type="entry name" value="UNIVERSAL STRESS PROTEIN UP12"/>
    <property type="match status" value="1"/>
</dbReference>
<protein>
    <submittedName>
        <fullName evidence="3">Transcription factor</fullName>
    </submittedName>
</protein>
<dbReference type="InterPro" id="IPR006016">
    <property type="entry name" value="UspA"/>
</dbReference>
<proteinExistence type="inferred from homology"/>
<accession>A0ABC9Q4Z6</accession>
<dbReference type="PANTHER" id="PTHR46268">
    <property type="entry name" value="STRESS RESPONSE PROTEIN NHAX"/>
    <property type="match status" value="1"/>
</dbReference>